<sequence>MKDFRLVLTEDGFIMYEALTPKAERFLKDKINTTIYGLAPKQIKNSLTACLQQYGFSYYFDPMEDKKERLSSILDQLQP</sequence>
<gene>
    <name evidence="1" type="ORF">NCTC11009_01263</name>
</gene>
<protein>
    <submittedName>
        <fullName evidence="1">Uncharacterized protein</fullName>
    </submittedName>
</protein>
<organism evidence="1 2">
    <name type="scientific">Oligella urethralis</name>
    <dbReference type="NCBI Taxonomy" id="90245"/>
    <lineage>
        <taxon>Bacteria</taxon>
        <taxon>Pseudomonadati</taxon>
        <taxon>Pseudomonadota</taxon>
        <taxon>Betaproteobacteria</taxon>
        <taxon>Burkholderiales</taxon>
        <taxon>Alcaligenaceae</taxon>
        <taxon>Oligella</taxon>
    </lineage>
</organism>
<dbReference type="RefSeq" id="WP_070469753.1">
    <property type="nucleotide sequence ID" value="NZ_UATH01000001.1"/>
</dbReference>
<dbReference type="Proteomes" id="UP000250242">
    <property type="component" value="Unassembled WGS sequence"/>
</dbReference>
<name>A0A2X1ULJ4_9BURK</name>
<proteinExistence type="predicted"/>
<reference evidence="1 2" key="1">
    <citation type="submission" date="2018-06" db="EMBL/GenBank/DDBJ databases">
        <authorList>
            <consortium name="Pathogen Informatics"/>
            <person name="Doyle S."/>
        </authorList>
    </citation>
    <scope>NUCLEOTIDE SEQUENCE [LARGE SCALE GENOMIC DNA]</scope>
    <source>
        <strain evidence="1 2">NCTC11009</strain>
    </source>
</reference>
<accession>A0A2X1ULJ4</accession>
<evidence type="ECO:0000313" key="1">
    <source>
        <dbReference type="EMBL" id="SPY08046.1"/>
    </source>
</evidence>
<dbReference type="EMBL" id="UATH01000001">
    <property type="protein sequence ID" value="SPY08046.1"/>
    <property type="molecule type" value="Genomic_DNA"/>
</dbReference>
<dbReference type="AlphaFoldDB" id="A0A2X1ULJ4"/>
<evidence type="ECO:0000313" key="2">
    <source>
        <dbReference type="Proteomes" id="UP000250242"/>
    </source>
</evidence>